<reference evidence="1" key="1">
    <citation type="journal article" date="2012" name="Nat. Biotechnol.">
        <title>Reference genome sequence of the model plant Setaria.</title>
        <authorList>
            <person name="Bennetzen J.L."/>
            <person name="Schmutz J."/>
            <person name="Wang H."/>
            <person name="Percifield R."/>
            <person name="Hawkins J."/>
            <person name="Pontaroli A.C."/>
            <person name="Estep M."/>
            <person name="Feng L."/>
            <person name="Vaughn J.N."/>
            <person name="Grimwood J."/>
            <person name="Jenkins J."/>
            <person name="Barry K."/>
            <person name="Lindquist E."/>
            <person name="Hellsten U."/>
            <person name="Deshpande S."/>
            <person name="Wang X."/>
            <person name="Wu X."/>
            <person name="Mitros T."/>
            <person name="Triplett J."/>
            <person name="Yang X."/>
            <person name="Ye C.Y."/>
            <person name="Mauro-Herrera M."/>
            <person name="Wang L."/>
            <person name="Li P."/>
            <person name="Sharma M."/>
            <person name="Sharma R."/>
            <person name="Ronald P.C."/>
            <person name="Panaud O."/>
            <person name="Kellogg E.A."/>
            <person name="Brutnell T.P."/>
            <person name="Doust A.N."/>
            <person name="Tuskan G.A."/>
            <person name="Rokhsar D."/>
            <person name="Devos K.M."/>
        </authorList>
    </citation>
    <scope>NUCLEOTIDE SEQUENCE [LARGE SCALE GENOMIC DNA]</scope>
    <source>
        <strain evidence="1">Yugu1</strain>
    </source>
</reference>
<accession>A0A368PFB2</accession>
<protein>
    <submittedName>
        <fullName evidence="1">Uncharacterized protein</fullName>
    </submittedName>
</protein>
<dbReference type="AlphaFoldDB" id="A0A368PFB2"/>
<evidence type="ECO:0000313" key="1">
    <source>
        <dbReference type="EMBL" id="RCU61702.1"/>
    </source>
</evidence>
<dbReference type="InParanoid" id="A0A368PFB2"/>
<dbReference type="OrthoDB" id="850609at2759"/>
<proteinExistence type="predicted"/>
<sequence>MRNGGLIDSQERCCGTWWDPRTTIAFSQSCWVSLGITWDLSFPPLDMIIRARSDFEGSIFREVVLVASWCIWCHCNDIIFDHGSLSLARCKTCFVGEMAPVLLRDKPRVKLMLDNFMSSLSF</sequence>
<organism evidence="1">
    <name type="scientific">Setaria italica</name>
    <name type="common">Foxtail millet</name>
    <name type="synonym">Panicum italicum</name>
    <dbReference type="NCBI Taxonomy" id="4555"/>
    <lineage>
        <taxon>Eukaryota</taxon>
        <taxon>Viridiplantae</taxon>
        <taxon>Streptophyta</taxon>
        <taxon>Embryophyta</taxon>
        <taxon>Tracheophyta</taxon>
        <taxon>Spermatophyta</taxon>
        <taxon>Magnoliopsida</taxon>
        <taxon>Liliopsida</taxon>
        <taxon>Poales</taxon>
        <taxon>Poaceae</taxon>
        <taxon>PACMAD clade</taxon>
        <taxon>Panicoideae</taxon>
        <taxon>Panicodae</taxon>
        <taxon>Paniceae</taxon>
        <taxon>Cenchrinae</taxon>
        <taxon>Setaria</taxon>
    </lineage>
</organism>
<gene>
    <name evidence="1" type="ORF">SETIT_J026600v2</name>
</gene>
<reference evidence="1" key="2">
    <citation type="submission" date="2015-07" db="EMBL/GenBank/DDBJ databases">
        <authorList>
            <person name="Noorani M."/>
        </authorList>
    </citation>
    <scope>NUCLEOTIDE SEQUENCE</scope>
    <source>
        <strain evidence="1">Yugu1</strain>
    </source>
</reference>
<name>A0A368PFB2_SETIT</name>
<dbReference type="EMBL" id="KQ475425">
    <property type="protein sequence ID" value="RCU61702.1"/>
    <property type="molecule type" value="Genomic_DNA"/>
</dbReference>